<feature type="transmembrane region" description="Helical" evidence="9">
    <location>
        <begin position="95"/>
        <end position="116"/>
    </location>
</feature>
<keyword evidence="8 9" id="KW-0472">Membrane</keyword>
<dbReference type="GO" id="GO:0048472">
    <property type="term" value="F:threonine-phosphate decarboxylase activity"/>
    <property type="evidence" value="ECO:0007669"/>
    <property type="project" value="InterPro"/>
</dbReference>
<comment type="function">
    <text evidence="9">Converts cobyric acid to cobinamide by the addition of aminopropanol on the F carboxylic group.</text>
</comment>
<dbReference type="AlphaFoldDB" id="A0A517T179"/>
<keyword evidence="6 9" id="KW-0812">Transmembrane</keyword>
<accession>A0A517T179</accession>
<evidence type="ECO:0000256" key="5">
    <source>
        <dbReference type="ARBA" id="ARBA00022573"/>
    </source>
</evidence>
<dbReference type="Pfam" id="PF03186">
    <property type="entry name" value="CobD_Cbib"/>
    <property type="match status" value="1"/>
</dbReference>
<evidence type="ECO:0000256" key="4">
    <source>
        <dbReference type="ARBA" id="ARBA00022475"/>
    </source>
</evidence>
<feature type="transmembrane region" description="Helical" evidence="9">
    <location>
        <begin position="176"/>
        <end position="193"/>
    </location>
</feature>
<keyword evidence="7 9" id="KW-1133">Transmembrane helix</keyword>
<evidence type="ECO:0000313" key="11">
    <source>
        <dbReference type="Proteomes" id="UP000315003"/>
    </source>
</evidence>
<dbReference type="UniPathway" id="UPA00148"/>
<keyword evidence="5 9" id="KW-0169">Cobalamin biosynthesis</keyword>
<evidence type="ECO:0000256" key="9">
    <source>
        <dbReference type="HAMAP-Rule" id="MF_00024"/>
    </source>
</evidence>
<dbReference type="HAMAP" id="MF_00024">
    <property type="entry name" value="CobD_CbiB"/>
    <property type="match status" value="1"/>
</dbReference>
<evidence type="ECO:0000256" key="8">
    <source>
        <dbReference type="ARBA" id="ARBA00023136"/>
    </source>
</evidence>
<evidence type="ECO:0000256" key="2">
    <source>
        <dbReference type="ARBA" id="ARBA00004953"/>
    </source>
</evidence>
<proteinExistence type="inferred from homology"/>
<name>A0A517T179_9BACT</name>
<dbReference type="NCBIfam" id="TIGR00380">
    <property type="entry name" value="cobal_cbiB"/>
    <property type="match status" value="1"/>
</dbReference>
<dbReference type="GO" id="GO:0009236">
    <property type="term" value="P:cobalamin biosynthetic process"/>
    <property type="evidence" value="ECO:0007669"/>
    <property type="project" value="UniProtKB-UniRule"/>
</dbReference>
<gene>
    <name evidence="9" type="primary">cobD</name>
    <name evidence="10" type="ORF">SV7mr_46600</name>
</gene>
<dbReference type="GO" id="GO:0015420">
    <property type="term" value="F:ABC-type vitamin B12 transporter activity"/>
    <property type="evidence" value="ECO:0007669"/>
    <property type="project" value="UniProtKB-UniRule"/>
</dbReference>
<organism evidence="10 11">
    <name type="scientific">Stieleria bergensis</name>
    <dbReference type="NCBI Taxonomy" id="2528025"/>
    <lineage>
        <taxon>Bacteria</taxon>
        <taxon>Pseudomonadati</taxon>
        <taxon>Planctomycetota</taxon>
        <taxon>Planctomycetia</taxon>
        <taxon>Pirellulales</taxon>
        <taxon>Pirellulaceae</taxon>
        <taxon>Stieleria</taxon>
    </lineage>
</organism>
<comment type="caution">
    <text evidence="9">Lacks conserved residue(s) required for the propagation of feature annotation.</text>
</comment>
<reference evidence="10 11" key="1">
    <citation type="submission" date="2019-02" db="EMBL/GenBank/DDBJ databases">
        <title>Deep-cultivation of Planctomycetes and their phenomic and genomic characterization uncovers novel biology.</title>
        <authorList>
            <person name="Wiegand S."/>
            <person name="Jogler M."/>
            <person name="Boedeker C."/>
            <person name="Pinto D."/>
            <person name="Vollmers J."/>
            <person name="Rivas-Marin E."/>
            <person name="Kohn T."/>
            <person name="Peeters S.H."/>
            <person name="Heuer A."/>
            <person name="Rast P."/>
            <person name="Oberbeckmann S."/>
            <person name="Bunk B."/>
            <person name="Jeske O."/>
            <person name="Meyerdierks A."/>
            <person name="Storesund J.E."/>
            <person name="Kallscheuer N."/>
            <person name="Luecker S."/>
            <person name="Lage O.M."/>
            <person name="Pohl T."/>
            <person name="Merkel B.J."/>
            <person name="Hornburger P."/>
            <person name="Mueller R.-W."/>
            <person name="Bruemmer F."/>
            <person name="Labrenz M."/>
            <person name="Spormann A.M."/>
            <person name="Op den Camp H."/>
            <person name="Overmann J."/>
            <person name="Amann R."/>
            <person name="Jetten M.S.M."/>
            <person name="Mascher T."/>
            <person name="Medema M.H."/>
            <person name="Devos D.P."/>
            <person name="Kaster A.-K."/>
            <person name="Ovreas L."/>
            <person name="Rohde M."/>
            <person name="Galperin M.Y."/>
            <person name="Jogler C."/>
        </authorList>
    </citation>
    <scope>NUCLEOTIDE SEQUENCE [LARGE SCALE GENOMIC DNA]</scope>
    <source>
        <strain evidence="10 11">SV_7m_r</strain>
    </source>
</reference>
<feature type="transmembrane region" description="Helical" evidence="9">
    <location>
        <begin position="55"/>
        <end position="74"/>
    </location>
</feature>
<dbReference type="OrthoDB" id="9811967at2"/>
<sequence>MMVDLEIRCLIVLLAAMIDVVWGELPTRFHPVVWMGNFISMWRDRCRFERPIARFMYGVLLVVTGCLLFGGVGLGGQLLRWQIQSWPVSVSSVGWLLFVALVSLTLVTGCFSIRLLSQAGDSVSRQLLAGDLAAARQQLAYHLVSRDTSQLDASQVSAAAIESVAENTSDSVVAPVFYYLLFGLPGILVYRFINTCDAMIGYRCERYLWLGKAAARLDDLLNWVPARLTAILMLLCRPRQWVCATRVWWRDAGKTASPNAGHPMSAAAGLLEIELEKAEHYVLGQGQRQPTGTDIKAMLRLFKHSVAMLMFVLIPVVLCVQWGIT</sequence>
<evidence type="ECO:0000256" key="3">
    <source>
        <dbReference type="ARBA" id="ARBA00006263"/>
    </source>
</evidence>
<comment type="pathway">
    <text evidence="2 9">Cofactor biosynthesis; adenosylcobalamin biosynthesis.</text>
</comment>
<comment type="similarity">
    <text evidence="3 9">Belongs to the CobD/CbiB family.</text>
</comment>
<dbReference type="Proteomes" id="UP000315003">
    <property type="component" value="Chromosome"/>
</dbReference>
<dbReference type="PANTHER" id="PTHR34308:SF1">
    <property type="entry name" value="COBALAMIN BIOSYNTHESIS PROTEIN CBIB"/>
    <property type="match status" value="1"/>
</dbReference>
<comment type="subcellular location">
    <subcellularLocation>
        <location evidence="1 9">Cell membrane</location>
        <topology evidence="1 9">Multi-pass membrane protein</topology>
    </subcellularLocation>
</comment>
<evidence type="ECO:0000256" key="6">
    <source>
        <dbReference type="ARBA" id="ARBA00022692"/>
    </source>
</evidence>
<keyword evidence="11" id="KW-1185">Reference proteome</keyword>
<feature type="transmembrane region" description="Helical" evidence="9">
    <location>
        <begin position="306"/>
        <end position="324"/>
    </location>
</feature>
<protein>
    <recommendedName>
        <fullName evidence="9">Cobalamin biosynthesis protein CobD</fullName>
    </recommendedName>
</protein>
<keyword evidence="4 9" id="KW-1003">Cell membrane</keyword>
<dbReference type="PANTHER" id="PTHR34308">
    <property type="entry name" value="COBALAMIN BIOSYNTHESIS PROTEIN CBIB"/>
    <property type="match status" value="1"/>
</dbReference>
<evidence type="ECO:0000313" key="10">
    <source>
        <dbReference type="EMBL" id="QDT62113.1"/>
    </source>
</evidence>
<dbReference type="GO" id="GO:0005886">
    <property type="term" value="C:plasma membrane"/>
    <property type="evidence" value="ECO:0007669"/>
    <property type="project" value="UniProtKB-SubCell"/>
</dbReference>
<dbReference type="InterPro" id="IPR004485">
    <property type="entry name" value="Cobalamin_biosynth_CobD/CbiB"/>
</dbReference>
<dbReference type="EMBL" id="CP036272">
    <property type="protein sequence ID" value="QDT62113.1"/>
    <property type="molecule type" value="Genomic_DNA"/>
</dbReference>
<dbReference type="RefSeq" id="WP_145276654.1">
    <property type="nucleotide sequence ID" value="NZ_CP036272.1"/>
</dbReference>
<evidence type="ECO:0000256" key="7">
    <source>
        <dbReference type="ARBA" id="ARBA00022989"/>
    </source>
</evidence>
<evidence type="ECO:0000256" key="1">
    <source>
        <dbReference type="ARBA" id="ARBA00004651"/>
    </source>
</evidence>